<name>A0A5B7J0H6_PORTR</name>
<reference evidence="1 2" key="1">
    <citation type="submission" date="2019-05" db="EMBL/GenBank/DDBJ databases">
        <title>Another draft genome of Portunus trituberculatus and its Hox gene families provides insights of decapod evolution.</title>
        <authorList>
            <person name="Jeong J.-H."/>
            <person name="Song I."/>
            <person name="Kim S."/>
            <person name="Choi T."/>
            <person name="Kim D."/>
            <person name="Ryu S."/>
            <person name="Kim W."/>
        </authorList>
    </citation>
    <scope>NUCLEOTIDE SEQUENCE [LARGE SCALE GENOMIC DNA]</scope>
    <source>
        <tissue evidence="1">Muscle</tissue>
    </source>
</reference>
<dbReference type="AlphaFoldDB" id="A0A5B7J0H6"/>
<evidence type="ECO:0000313" key="1">
    <source>
        <dbReference type="EMBL" id="MPC86388.1"/>
    </source>
</evidence>
<proteinExistence type="predicted"/>
<accession>A0A5B7J0H6</accession>
<comment type="caution">
    <text evidence="1">The sequence shown here is derived from an EMBL/GenBank/DDBJ whole genome shotgun (WGS) entry which is preliminary data.</text>
</comment>
<organism evidence="1 2">
    <name type="scientific">Portunus trituberculatus</name>
    <name type="common">Swimming crab</name>
    <name type="synonym">Neptunus trituberculatus</name>
    <dbReference type="NCBI Taxonomy" id="210409"/>
    <lineage>
        <taxon>Eukaryota</taxon>
        <taxon>Metazoa</taxon>
        <taxon>Ecdysozoa</taxon>
        <taxon>Arthropoda</taxon>
        <taxon>Crustacea</taxon>
        <taxon>Multicrustacea</taxon>
        <taxon>Malacostraca</taxon>
        <taxon>Eumalacostraca</taxon>
        <taxon>Eucarida</taxon>
        <taxon>Decapoda</taxon>
        <taxon>Pleocyemata</taxon>
        <taxon>Brachyura</taxon>
        <taxon>Eubrachyura</taxon>
        <taxon>Portunoidea</taxon>
        <taxon>Portunidae</taxon>
        <taxon>Portuninae</taxon>
        <taxon>Portunus</taxon>
    </lineage>
</organism>
<protein>
    <submittedName>
        <fullName evidence="1">Uncharacterized protein</fullName>
    </submittedName>
</protein>
<dbReference type="EMBL" id="VSRR010071283">
    <property type="protein sequence ID" value="MPC86388.1"/>
    <property type="molecule type" value="Genomic_DNA"/>
</dbReference>
<gene>
    <name evidence="1" type="ORF">E2C01_081213</name>
</gene>
<sequence>MQPPPGRPPHRQERGGGALLRASSFEGWVHSGRRGDTHGIYEVPRGVSGSRAESHTRALHSDRDSLRLLAQTLTYTHIQTDIHTQELHAGPGVPSTAIHHIATAVNASATPFPRSTCHSWMGKDAPDYPKIVPERDTSRYREINGILHGFHAIDASLSSPDV</sequence>
<keyword evidence="2" id="KW-1185">Reference proteome</keyword>
<evidence type="ECO:0000313" key="2">
    <source>
        <dbReference type="Proteomes" id="UP000324222"/>
    </source>
</evidence>
<dbReference type="Proteomes" id="UP000324222">
    <property type="component" value="Unassembled WGS sequence"/>
</dbReference>